<dbReference type="InterPro" id="IPR032675">
    <property type="entry name" value="LRR_dom_sf"/>
</dbReference>
<dbReference type="AlphaFoldDB" id="A0A8H3LI81"/>
<reference evidence="1" key="1">
    <citation type="submission" date="2019-10" db="EMBL/GenBank/DDBJ databases">
        <title>Conservation and host-specific expression of non-tandemly repeated heterogenous ribosome RNA gene in arbuscular mycorrhizal fungi.</title>
        <authorList>
            <person name="Maeda T."/>
            <person name="Kobayashi Y."/>
            <person name="Nakagawa T."/>
            <person name="Ezawa T."/>
            <person name="Yamaguchi K."/>
            <person name="Bino T."/>
            <person name="Nishimoto Y."/>
            <person name="Shigenobu S."/>
            <person name="Kawaguchi M."/>
        </authorList>
    </citation>
    <scope>NUCLEOTIDE SEQUENCE</scope>
    <source>
        <strain evidence="1">HR1</strain>
    </source>
</reference>
<accession>A0A8H3LI81</accession>
<sequence length="371" mass="42954">MVSNLNSDCLRNILEFLGSDQRVLFKCLLVNRSWFEVSVLYLWEDPFSIAHRRRAANSKKLLTTIISMFPFDKVTEDKLKSCGYSNVTYYKNGQSICREKVRTGNLYENEVGKISSTLSYHIYDIIFKNCTNIKQIILLTISKRIMKMKSFDNLSNLCDIEIGEVRYLKKIVHVCKKIKKIVIKLHGEFNNSQVLVNFLKVQHGLKALKRLEITLLGLSSKAVATFMNLSCPLLEVLKFHGNHPPLSILAKFIEKTEGHLRCFHLKCPDRYSNEILFKSIAKSCPKIKSLVIIFDIDKDLSLLEHLLRSCNELESLTLISLNFLYQSPLQKLLRMIDKNWKFKNEFMEYDGVQIGCGKWIEFSKSHSSHPD</sequence>
<comment type="caution">
    <text evidence="1">The sequence shown here is derived from an EMBL/GenBank/DDBJ whole genome shotgun (WGS) entry which is preliminary data.</text>
</comment>
<evidence type="ECO:0000313" key="1">
    <source>
        <dbReference type="EMBL" id="GES86190.1"/>
    </source>
</evidence>
<dbReference type="Proteomes" id="UP000615446">
    <property type="component" value="Unassembled WGS sequence"/>
</dbReference>
<name>A0A8H3LI81_9GLOM</name>
<protein>
    <recommendedName>
        <fullName evidence="3">F-box domain-containing protein</fullName>
    </recommendedName>
</protein>
<proteinExistence type="predicted"/>
<dbReference type="OrthoDB" id="550575at2759"/>
<gene>
    <name evidence="1" type="ORF">RCL2_001325400</name>
</gene>
<dbReference type="SUPFAM" id="SSF52047">
    <property type="entry name" value="RNI-like"/>
    <property type="match status" value="1"/>
</dbReference>
<dbReference type="Gene3D" id="3.80.10.10">
    <property type="entry name" value="Ribonuclease Inhibitor"/>
    <property type="match status" value="1"/>
</dbReference>
<evidence type="ECO:0000313" key="2">
    <source>
        <dbReference type="Proteomes" id="UP000615446"/>
    </source>
</evidence>
<dbReference type="EMBL" id="BLAL01000160">
    <property type="protein sequence ID" value="GES86190.1"/>
    <property type="molecule type" value="Genomic_DNA"/>
</dbReference>
<evidence type="ECO:0008006" key="3">
    <source>
        <dbReference type="Google" id="ProtNLM"/>
    </source>
</evidence>
<organism evidence="1 2">
    <name type="scientific">Rhizophagus clarus</name>
    <dbReference type="NCBI Taxonomy" id="94130"/>
    <lineage>
        <taxon>Eukaryota</taxon>
        <taxon>Fungi</taxon>
        <taxon>Fungi incertae sedis</taxon>
        <taxon>Mucoromycota</taxon>
        <taxon>Glomeromycotina</taxon>
        <taxon>Glomeromycetes</taxon>
        <taxon>Glomerales</taxon>
        <taxon>Glomeraceae</taxon>
        <taxon>Rhizophagus</taxon>
    </lineage>
</organism>